<dbReference type="AlphaFoldDB" id="A0A8S1IN07"/>
<evidence type="ECO:0000313" key="2">
    <source>
        <dbReference type="EMBL" id="CAD7696078.1"/>
    </source>
</evidence>
<proteinExistence type="predicted"/>
<dbReference type="Proteomes" id="UP000708148">
    <property type="component" value="Unassembled WGS sequence"/>
</dbReference>
<name>A0A8S1IN07_9CHLO</name>
<dbReference type="EMBL" id="CAJHUC010000429">
    <property type="protein sequence ID" value="CAD7696078.1"/>
    <property type="molecule type" value="Genomic_DNA"/>
</dbReference>
<keyword evidence="1" id="KW-0472">Membrane</keyword>
<feature type="transmembrane region" description="Helical" evidence="1">
    <location>
        <begin position="84"/>
        <end position="107"/>
    </location>
</feature>
<evidence type="ECO:0000313" key="3">
    <source>
        <dbReference type="Proteomes" id="UP000708148"/>
    </source>
</evidence>
<gene>
    <name evidence="2" type="ORF">OSTQU699_LOCUS1439</name>
</gene>
<keyword evidence="3" id="KW-1185">Reference proteome</keyword>
<protein>
    <submittedName>
        <fullName evidence="2">Uncharacterized protein</fullName>
    </submittedName>
</protein>
<keyword evidence="1" id="KW-1133">Transmembrane helix</keyword>
<evidence type="ECO:0000256" key="1">
    <source>
        <dbReference type="SAM" id="Phobius"/>
    </source>
</evidence>
<comment type="caution">
    <text evidence="2">The sequence shown here is derived from an EMBL/GenBank/DDBJ whole genome shotgun (WGS) entry which is preliminary data.</text>
</comment>
<organism evidence="2 3">
    <name type="scientific">Ostreobium quekettii</name>
    <dbReference type="NCBI Taxonomy" id="121088"/>
    <lineage>
        <taxon>Eukaryota</taxon>
        <taxon>Viridiplantae</taxon>
        <taxon>Chlorophyta</taxon>
        <taxon>core chlorophytes</taxon>
        <taxon>Ulvophyceae</taxon>
        <taxon>TCBD clade</taxon>
        <taxon>Bryopsidales</taxon>
        <taxon>Ostreobineae</taxon>
        <taxon>Ostreobiaceae</taxon>
        <taxon>Ostreobium</taxon>
    </lineage>
</organism>
<sequence length="159" mass="17717">MNSSAVAAGSIAYTVALAEWLKERGRTGTDDGQPKAMGTPYSSRVFVMVVSQAVHAATRKHDGKLTPLAMAKIHHAGLAVKAKAMVAMAFLWMKLTLYSTALLVFIISIERAPGEIRAAWMVVDRAMEKYQIRVEEKRQIWEAKRAAQMYQHWVELGEI</sequence>
<reference evidence="2" key="1">
    <citation type="submission" date="2020-12" db="EMBL/GenBank/DDBJ databases">
        <authorList>
            <person name="Iha C."/>
        </authorList>
    </citation>
    <scope>NUCLEOTIDE SEQUENCE</scope>
</reference>
<accession>A0A8S1IN07</accession>
<keyword evidence="1" id="KW-0812">Transmembrane</keyword>